<organism evidence="2 3">
    <name type="scientific">Kineobactrum sediminis</name>
    <dbReference type="NCBI Taxonomy" id="1905677"/>
    <lineage>
        <taxon>Bacteria</taxon>
        <taxon>Pseudomonadati</taxon>
        <taxon>Pseudomonadota</taxon>
        <taxon>Gammaproteobacteria</taxon>
        <taxon>Cellvibrionales</taxon>
        <taxon>Halieaceae</taxon>
        <taxon>Kineobactrum</taxon>
    </lineage>
</organism>
<evidence type="ECO:0000259" key="1">
    <source>
        <dbReference type="PROSITE" id="PS51832"/>
    </source>
</evidence>
<dbReference type="OrthoDB" id="9780948at2"/>
<dbReference type="Gene3D" id="1.10.3210.10">
    <property type="entry name" value="Hypothetical protein af1432"/>
    <property type="match status" value="1"/>
</dbReference>
<proteinExistence type="predicted"/>
<dbReference type="GO" id="GO:0008081">
    <property type="term" value="F:phosphoric diester hydrolase activity"/>
    <property type="evidence" value="ECO:0007669"/>
    <property type="project" value="UniProtKB-ARBA"/>
</dbReference>
<gene>
    <name evidence="2" type="ORF">CWI75_13265</name>
</gene>
<name>A0A2N5Y0Y1_9GAMM</name>
<evidence type="ECO:0000313" key="3">
    <source>
        <dbReference type="Proteomes" id="UP000234845"/>
    </source>
</evidence>
<dbReference type="InterPro" id="IPR003607">
    <property type="entry name" value="HD/PDEase_dom"/>
</dbReference>
<comment type="caution">
    <text evidence="2">The sequence shown here is derived from an EMBL/GenBank/DDBJ whole genome shotgun (WGS) entry which is preliminary data.</text>
</comment>
<dbReference type="AlphaFoldDB" id="A0A2N5Y0Y1"/>
<keyword evidence="3" id="KW-1185">Reference proteome</keyword>
<dbReference type="EMBL" id="PKLZ01000009">
    <property type="protein sequence ID" value="PLW82046.1"/>
    <property type="molecule type" value="Genomic_DNA"/>
</dbReference>
<accession>A0A2N5Y0Y1</accession>
<dbReference type="RefSeq" id="WP_101521981.1">
    <property type="nucleotide sequence ID" value="NZ_PKLZ01000009.1"/>
</dbReference>
<sequence>MNRPEASVETYVDSPDYLKHVTALGDSRAVTATEDIYSRSAVKVVASGYRVNSLLLDKLLRHKLLKPIEQSCLIEAAVDKTTLIERANELLEEMPALKELLIRYRGEEFVLACFGRMILPTAIRNKLTVLASQSPQLMDHSLWCVMACVFLGQEIELGEGELRNLAIAALLHDIGQLHTDHRILDPREKLDPALRRQLQSHPLIGSSIISNLPDYDSSVAQAIGEHHERMDGSGYPHGLLGSEISRCGRILSFVEMSLGIVRSAGPAHLANVIKTYAHQFDRTITRAFWKHLDLDYLGNDYPFDTSEIPDMLKSLSEALDGWHTVSDTVSAPVWRLIDRDVSAINHAMIKAGVDQTLVEELAASSDRDTLAHREVCSILREGLRQIRESVDWLKNAAPVDTVMQRDEAALAWLEQVGKVLFPGSPN</sequence>
<evidence type="ECO:0000313" key="2">
    <source>
        <dbReference type="EMBL" id="PLW82046.1"/>
    </source>
</evidence>
<dbReference type="SUPFAM" id="SSF109604">
    <property type="entry name" value="HD-domain/PDEase-like"/>
    <property type="match status" value="1"/>
</dbReference>
<dbReference type="PANTHER" id="PTHR43155:SF2">
    <property type="entry name" value="CYCLIC DI-GMP PHOSPHODIESTERASE PA4108"/>
    <property type="match status" value="1"/>
</dbReference>
<dbReference type="Pfam" id="PF13487">
    <property type="entry name" value="HD_5"/>
    <property type="match status" value="1"/>
</dbReference>
<dbReference type="PANTHER" id="PTHR43155">
    <property type="entry name" value="CYCLIC DI-GMP PHOSPHODIESTERASE PA4108-RELATED"/>
    <property type="match status" value="1"/>
</dbReference>
<dbReference type="PROSITE" id="PS51832">
    <property type="entry name" value="HD_GYP"/>
    <property type="match status" value="1"/>
</dbReference>
<feature type="domain" description="HD-GYP" evidence="1">
    <location>
        <begin position="115"/>
        <end position="311"/>
    </location>
</feature>
<dbReference type="Proteomes" id="UP000234845">
    <property type="component" value="Unassembled WGS sequence"/>
</dbReference>
<dbReference type="InterPro" id="IPR037522">
    <property type="entry name" value="HD_GYP_dom"/>
</dbReference>
<reference evidence="3" key="1">
    <citation type="submission" date="2017-11" db="EMBL/GenBank/DDBJ databases">
        <title>The draft genome sequence of Chromatocurvus sp. F02.</title>
        <authorList>
            <person name="Du Z.-J."/>
            <person name="Chang Y.-Q."/>
        </authorList>
    </citation>
    <scope>NUCLEOTIDE SEQUENCE [LARGE SCALE GENOMIC DNA]</scope>
    <source>
        <strain evidence="3">F02</strain>
    </source>
</reference>
<dbReference type="CDD" id="cd00077">
    <property type="entry name" value="HDc"/>
    <property type="match status" value="1"/>
</dbReference>
<protein>
    <recommendedName>
        <fullName evidence="1">HD-GYP domain-containing protein</fullName>
    </recommendedName>
</protein>